<keyword evidence="1" id="KW-0732">Signal</keyword>
<sequence>MPRPHHIALALPLSLAALTAAGTAWAGERSWALEGQELRVTTPCARTVDITASPSARDVRIQATADDPKELDQLTASGGRTAQLGISGRRCYREGEDWKRWQPTLRITITVPAGVPLEVQEGGSTDYRASGGFGALALNLDGSGNFKADRVAGGAQVRIQGSGDTQLDRLEGALKVRVAGSGNVGIIQMAGPSTDLDSSGSGTITIGGGSGGTTQAKLSGSGNVTLPAVQDLRLSIDGSGDLVVAKAQGALSAHLGGSGTLTIHAVSATTAQLKQSGNGDITIDGGEIGTLSSAISGSGDQVLRVKVTDATLSLSGSGDAKIDQVTGRLDQAHSGSGSVHVGGR</sequence>
<feature type="domain" description="Putative auto-transporter adhesin head GIN" evidence="2">
    <location>
        <begin position="96"/>
        <end position="225"/>
    </location>
</feature>
<evidence type="ECO:0000256" key="1">
    <source>
        <dbReference type="SAM" id="SignalP"/>
    </source>
</evidence>
<feature type="chain" id="PRO_5012557890" description="Putative auto-transporter adhesin head GIN domain-containing protein" evidence="1">
    <location>
        <begin position="27"/>
        <end position="344"/>
    </location>
</feature>
<proteinExistence type="predicted"/>
<dbReference type="AlphaFoldDB" id="A0A248JMM3"/>
<dbReference type="RefSeq" id="WP_088870904.1">
    <property type="nucleotide sequence ID" value="NZ_CP022110.1"/>
</dbReference>
<name>A0A248JMM3_9PROT</name>
<dbReference type="EMBL" id="CP022110">
    <property type="protein sequence ID" value="ASG19972.1"/>
    <property type="molecule type" value="Genomic_DNA"/>
</dbReference>
<dbReference type="InterPro" id="IPR021255">
    <property type="entry name" value="DUF2807"/>
</dbReference>
<reference evidence="3 4" key="1">
    <citation type="submission" date="2017-06" db="EMBL/GenBank/DDBJ databases">
        <title>Complete genome sequence of Nitrospirillum amazonense strain CBAmC, an endophytic nitrogen-fixing and plant growth-promoting bacterium, isolated from sugarcane.</title>
        <authorList>
            <person name="Schwab S."/>
            <person name="dos Santos Teixeira K.R."/>
            <person name="Simoes Araujo J.L."/>
            <person name="Soares Vidal M."/>
            <person name="Borges de Freitas H.R."/>
            <person name="Rivello Crivelaro A.L."/>
            <person name="Bueno de Camargo Nunes A."/>
            <person name="dos Santos C.M."/>
            <person name="Palmeira da Silva Rosa D."/>
            <person name="da Silva Padilha D."/>
            <person name="da Silva E."/>
            <person name="Araujo Terra L."/>
            <person name="Soares Mendes V."/>
            <person name="Farinelli L."/>
            <person name="Magalhaes Cruz L."/>
            <person name="Baldani J.I."/>
        </authorList>
    </citation>
    <scope>NUCLEOTIDE SEQUENCE [LARGE SCALE GENOMIC DNA]</scope>
    <source>
        <strain evidence="3 4">CBAmC</strain>
    </source>
</reference>
<dbReference type="Pfam" id="PF10988">
    <property type="entry name" value="DUF2807"/>
    <property type="match status" value="1"/>
</dbReference>
<dbReference type="Proteomes" id="UP000197153">
    <property type="component" value="Chromosome 1"/>
</dbReference>
<feature type="signal peptide" evidence="1">
    <location>
        <begin position="1"/>
        <end position="26"/>
    </location>
</feature>
<evidence type="ECO:0000313" key="4">
    <source>
        <dbReference type="Proteomes" id="UP000197153"/>
    </source>
</evidence>
<dbReference type="Gene3D" id="2.160.20.120">
    <property type="match status" value="2"/>
</dbReference>
<organism evidence="3 4">
    <name type="scientific">Nitrospirillum viridazoti CBAmc</name>
    <dbReference type="NCBI Taxonomy" id="1441467"/>
    <lineage>
        <taxon>Bacteria</taxon>
        <taxon>Pseudomonadati</taxon>
        <taxon>Pseudomonadota</taxon>
        <taxon>Alphaproteobacteria</taxon>
        <taxon>Rhodospirillales</taxon>
        <taxon>Azospirillaceae</taxon>
        <taxon>Nitrospirillum</taxon>
        <taxon>Nitrospirillum viridazoti</taxon>
    </lineage>
</organism>
<gene>
    <name evidence="3" type="ORF">Y958_03345</name>
</gene>
<protein>
    <recommendedName>
        <fullName evidence="2">Putative auto-transporter adhesin head GIN domain-containing protein</fullName>
    </recommendedName>
</protein>
<accession>A0A248JMM3</accession>
<dbReference type="KEGG" id="nao:Y958_03345"/>
<keyword evidence="4" id="KW-1185">Reference proteome</keyword>
<evidence type="ECO:0000313" key="3">
    <source>
        <dbReference type="EMBL" id="ASG19972.1"/>
    </source>
</evidence>
<evidence type="ECO:0000259" key="2">
    <source>
        <dbReference type="Pfam" id="PF10988"/>
    </source>
</evidence>